<reference evidence="13 14" key="1">
    <citation type="submission" date="2016-03" db="EMBL/GenBank/DDBJ databases">
        <title>Pediococcus and Lactobacillus from brewery environment - whole genome sequencing and assembly.</title>
        <authorList>
            <person name="Behr J."/>
            <person name="Geissler A.J."/>
            <person name="Vogel R.F."/>
        </authorList>
    </citation>
    <scope>NUCLEOTIDE SEQUENCE [LARGE SCALE GENOMIC DNA]</scope>
    <source>
        <strain evidence="13 14">TMW 1.1995</strain>
    </source>
</reference>
<feature type="domain" description="Lumazine-binding" evidence="12">
    <location>
        <begin position="1"/>
        <end position="97"/>
    </location>
</feature>
<evidence type="ECO:0000256" key="3">
    <source>
        <dbReference type="ARBA" id="ARBA00004887"/>
    </source>
</evidence>
<dbReference type="InterPro" id="IPR017938">
    <property type="entry name" value="Riboflavin_synthase-like_b-brl"/>
</dbReference>
<evidence type="ECO:0000256" key="9">
    <source>
        <dbReference type="ARBA" id="ARBA00022737"/>
    </source>
</evidence>
<comment type="pathway">
    <text evidence="3">Cofactor biosynthesis; riboflavin biosynthesis; riboflavin from 2-hydroxy-3-oxobutyl phosphate and 5-amino-6-(D-ribitylamino)uracil: step 2/2.</text>
</comment>
<dbReference type="PROSITE" id="PS51177">
    <property type="entry name" value="LUMAZINE_BIND"/>
    <property type="match status" value="2"/>
</dbReference>
<evidence type="ECO:0000256" key="11">
    <source>
        <dbReference type="PROSITE-ProRule" id="PRU00524"/>
    </source>
</evidence>
<evidence type="ECO:0000259" key="12">
    <source>
        <dbReference type="PROSITE" id="PS51177"/>
    </source>
</evidence>
<dbReference type="InterPro" id="IPR026017">
    <property type="entry name" value="Lumazine-bd_dom"/>
</dbReference>
<dbReference type="EC" id="2.5.1.9" evidence="5 10"/>
<feature type="domain" description="Lumazine-binding" evidence="12">
    <location>
        <begin position="98"/>
        <end position="194"/>
    </location>
</feature>
<evidence type="ECO:0000256" key="8">
    <source>
        <dbReference type="ARBA" id="ARBA00022679"/>
    </source>
</evidence>
<dbReference type="SUPFAM" id="SSF63380">
    <property type="entry name" value="Riboflavin synthase domain-like"/>
    <property type="match status" value="2"/>
</dbReference>
<evidence type="ECO:0000256" key="1">
    <source>
        <dbReference type="ARBA" id="ARBA00000968"/>
    </source>
</evidence>
<dbReference type="GO" id="GO:0004746">
    <property type="term" value="F:riboflavin synthase activity"/>
    <property type="evidence" value="ECO:0007669"/>
    <property type="project" value="UniProtKB-UniRule"/>
</dbReference>
<keyword evidence="7" id="KW-0686">Riboflavin biosynthesis</keyword>
<dbReference type="STRING" id="240427.AYR62_12835"/>
<dbReference type="OrthoDB" id="9788537at2"/>
<proteinExistence type="predicted"/>
<feature type="repeat" description="Lumazine-binding" evidence="11">
    <location>
        <begin position="98"/>
        <end position="194"/>
    </location>
</feature>
<accession>A0A1B2IWJ0</accession>
<keyword evidence="9" id="KW-0677">Repeat</keyword>
<name>A0A1B2IWJ0_9LACO</name>
<dbReference type="AlphaFoldDB" id="A0A1B2IWJ0"/>
<dbReference type="Pfam" id="PF00677">
    <property type="entry name" value="Lum_binding"/>
    <property type="match status" value="2"/>
</dbReference>
<dbReference type="RefSeq" id="WP_054708374.1">
    <property type="nucleotide sequence ID" value="NZ_CP014912.1"/>
</dbReference>
<dbReference type="InterPro" id="IPR023366">
    <property type="entry name" value="ATP_synth_asu-like_sf"/>
</dbReference>
<sequence>MFTGIIQDVGTITSLHWQAEHAQLTIETPLTEKIHSKIGDSIAVDGICLTITDLTPSQFSADVMPETVRRTNLATLTVGGHVNLEPALLVTDRLDGHFVLGHVDTTAKLVQKVQDQTAVTLSFEFPARYQTYLIEKGSVAINGVSLTITAVSKQQFSVSLIPHTMAETMLGDLETGDFINLETDILGKYLINQQEVLAHE</sequence>
<dbReference type="NCBIfam" id="TIGR00187">
    <property type="entry name" value="ribE"/>
    <property type="match status" value="1"/>
</dbReference>
<evidence type="ECO:0000256" key="2">
    <source>
        <dbReference type="ARBA" id="ARBA00002803"/>
    </source>
</evidence>
<dbReference type="PIRSF" id="PIRSF000498">
    <property type="entry name" value="Riboflavin_syn_A"/>
    <property type="match status" value="1"/>
</dbReference>
<dbReference type="NCBIfam" id="NF009566">
    <property type="entry name" value="PRK13020.1"/>
    <property type="match status" value="1"/>
</dbReference>
<comment type="function">
    <text evidence="2">Catalyzes the dismutation of two molecules of 6,7-dimethyl-8-ribityllumazine, resulting in the formation of riboflavin and 5-amino-6-(D-ribitylamino)uracil.</text>
</comment>
<evidence type="ECO:0000313" key="13">
    <source>
        <dbReference type="EMBL" id="ANZ66389.1"/>
    </source>
</evidence>
<keyword evidence="8" id="KW-0808">Transferase</keyword>
<dbReference type="InterPro" id="IPR001783">
    <property type="entry name" value="Lumazine-bd"/>
</dbReference>
<gene>
    <name evidence="13" type="ORF">AYR63_04055</name>
</gene>
<comment type="catalytic activity">
    <reaction evidence="1">
        <text>2 6,7-dimethyl-8-(1-D-ribityl)lumazine + H(+) = 5-amino-6-(D-ribitylamino)uracil + riboflavin</text>
        <dbReference type="Rhea" id="RHEA:20772"/>
        <dbReference type="ChEBI" id="CHEBI:15378"/>
        <dbReference type="ChEBI" id="CHEBI:15934"/>
        <dbReference type="ChEBI" id="CHEBI:57986"/>
        <dbReference type="ChEBI" id="CHEBI:58201"/>
        <dbReference type="EC" id="2.5.1.9"/>
    </reaction>
</comment>
<evidence type="ECO:0000313" key="14">
    <source>
        <dbReference type="Proteomes" id="UP000093267"/>
    </source>
</evidence>
<dbReference type="Gene3D" id="2.40.30.20">
    <property type="match status" value="2"/>
</dbReference>
<protein>
    <recommendedName>
        <fullName evidence="6 10">Riboflavin synthase</fullName>
        <ecNumber evidence="5 10">2.5.1.9</ecNumber>
    </recommendedName>
</protein>
<dbReference type="NCBIfam" id="NF006767">
    <property type="entry name" value="PRK09289.1"/>
    <property type="match status" value="1"/>
</dbReference>
<evidence type="ECO:0000256" key="10">
    <source>
        <dbReference type="NCBIfam" id="TIGR00187"/>
    </source>
</evidence>
<keyword evidence="14" id="KW-1185">Reference proteome</keyword>
<dbReference type="EMBL" id="CP014924">
    <property type="protein sequence ID" value="ANZ66389.1"/>
    <property type="molecule type" value="Genomic_DNA"/>
</dbReference>
<dbReference type="GO" id="GO:0009231">
    <property type="term" value="P:riboflavin biosynthetic process"/>
    <property type="evidence" value="ECO:0007669"/>
    <property type="project" value="UniProtKB-KW"/>
</dbReference>
<evidence type="ECO:0000256" key="6">
    <source>
        <dbReference type="ARBA" id="ARBA00013950"/>
    </source>
</evidence>
<dbReference type="PANTHER" id="PTHR21098:SF0">
    <property type="entry name" value="RIBOFLAVIN SYNTHASE"/>
    <property type="match status" value="1"/>
</dbReference>
<feature type="repeat" description="Lumazine-binding" evidence="11">
    <location>
        <begin position="1"/>
        <end position="97"/>
    </location>
</feature>
<dbReference type="FunFam" id="2.40.30.20:FF:000003">
    <property type="entry name" value="Riboflavin synthase, alpha subunit"/>
    <property type="match status" value="1"/>
</dbReference>
<dbReference type="PANTHER" id="PTHR21098">
    <property type="entry name" value="RIBOFLAVIN SYNTHASE ALPHA CHAIN"/>
    <property type="match status" value="1"/>
</dbReference>
<dbReference type="Proteomes" id="UP000093267">
    <property type="component" value="Chromosome"/>
</dbReference>
<evidence type="ECO:0000256" key="5">
    <source>
        <dbReference type="ARBA" id="ARBA00012827"/>
    </source>
</evidence>
<evidence type="ECO:0000256" key="4">
    <source>
        <dbReference type="ARBA" id="ARBA00011233"/>
    </source>
</evidence>
<evidence type="ECO:0000256" key="7">
    <source>
        <dbReference type="ARBA" id="ARBA00022619"/>
    </source>
</evidence>
<dbReference type="CDD" id="cd00402">
    <property type="entry name" value="Riboflavin_synthase_like"/>
    <property type="match status" value="1"/>
</dbReference>
<organism evidence="13 14">
    <name type="scientific">Secundilactobacillus paracollinoides</name>
    <dbReference type="NCBI Taxonomy" id="240427"/>
    <lineage>
        <taxon>Bacteria</taxon>
        <taxon>Bacillati</taxon>
        <taxon>Bacillota</taxon>
        <taxon>Bacilli</taxon>
        <taxon>Lactobacillales</taxon>
        <taxon>Lactobacillaceae</taxon>
        <taxon>Secundilactobacillus</taxon>
    </lineage>
</organism>
<comment type="subunit">
    <text evidence="4">Homotrimer.</text>
</comment>
<dbReference type="FunFam" id="2.40.30.20:FF:000004">
    <property type="entry name" value="Riboflavin synthase, alpha subunit"/>
    <property type="match status" value="1"/>
</dbReference>
<dbReference type="KEGG" id="lpd:AYR62_12835"/>